<dbReference type="InterPro" id="IPR036908">
    <property type="entry name" value="RlpA-like_sf"/>
</dbReference>
<evidence type="ECO:0000259" key="3">
    <source>
        <dbReference type="Pfam" id="PF03330"/>
    </source>
</evidence>
<organism evidence="4 5">
    <name type="scientific">Streptomyces scabiei</name>
    <dbReference type="NCBI Taxonomy" id="1930"/>
    <lineage>
        <taxon>Bacteria</taxon>
        <taxon>Bacillati</taxon>
        <taxon>Actinomycetota</taxon>
        <taxon>Actinomycetes</taxon>
        <taxon>Kitasatosporales</taxon>
        <taxon>Streptomycetaceae</taxon>
        <taxon>Streptomyces</taxon>
    </lineage>
</organism>
<dbReference type="RefSeq" id="WP_059083930.1">
    <property type="nucleotide sequence ID" value="NZ_BCMM01000045.1"/>
</dbReference>
<dbReference type="InterPro" id="IPR049818">
    <property type="entry name" value="Expansin_EXLX1-like"/>
</dbReference>
<dbReference type="EMBL" id="BCMM01000045">
    <property type="protein sequence ID" value="GAQ66815.1"/>
    <property type="molecule type" value="Genomic_DNA"/>
</dbReference>
<dbReference type="InterPro" id="IPR009009">
    <property type="entry name" value="RlpA-like_DPBB"/>
</dbReference>
<feature type="compositionally biased region" description="Low complexity" evidence="2">
    <location>
        <begin position="60"/>
        <end position="87"/>
    </location>
</feature>
<evidence type="ECO:0000256" key="2">
    <source>
        <dbReference type="SAM" id="MobiDB-lite"/>
    </source>
</evidence>
<reference evidence="5" key="1">
    <citation type="submission" date="2015-11" db="EMBL/GenBank/DDBJ databases">
        <authorList>
            <consortium name="Cross-ministerial Strategic Innovation Promotion Program (SIP) consortium"/>
            <person name="Tomihama T."/>
            <person name="Ikenaga M."/>
            <person name="Sakai M."/>
            <person name="Okubo T."/>
            <person name="Ikeda S."/>
        </authorList>
    </citation>
    <scope>NUCLEOTIDE SEQUENCE [LARGE SCALE GENOMIC DNA]</scope>
    <source>
        <strain evidence="5">S58</strain>
    </source>
</reference>
<dbReference type="CDD" id="cd22272">
    <property type="entry name" value="DPBB_EXLX1-like"/>
    <property type="match status" value="1"/>
</dbReference>
<accession>A0A117EG94</accession>
<keyword evidence="1" id="KW-0732">Signal</keyword>
<dbReference type="NCBIfam" id="NF041144">
    <property type="entry name" value="expansin_EXLX1"/>
    <property type="match status" value="1"/>
</dbReference>
<feature type="domain" description="RlpA-like protein double-psi beta-barrel" evidence="3">
    <location>
        <begin position="127"/>
        <end position="217"/>
    </location>
</feature>
<dbReference type="Proteomes" id="UP000067448">
    <property type="component" value="Unassembled WGS sequence"/>
</dbReference>
<dbReference type="Gene3D" id="2.40.40.10">
    <property type="entry name" value="RlpA-like domain"/>
    <property type="match status" value="1"/>
</dbReference>
<proteinExistence type="predicted"/>
<dbReference type="InterPro" id="IPR051477">
    <property type="entry name" value="Expansin_CellWall"/>
</dbReference>
<gene>
    <name evidence="4" type="primary">yoaJ_2</name>
    <name evidence="4" type="ORF">SsS58_07254</name>
</gene>
<reference evidence="5" key="3">
    <citation type="submission" date="2016-02" db="EMBL/GenBank/DDBJ databases">
        <title>Draft genome of pathogenic Streptomyces sp. in Japan.</title>
        <authorList>
            <person name="Tomihama T."/>
            <person name="Ikenaga M."/>
            <person name="Sakai M."/>
            <person name="Okubo T."/>
            <person name="Ikeda S."/>
        </authorList>
    </citation>
    <scope>NUCLEOTIDE SEQUENCE [LARGE SCALE GENOMIC DNA]</scope>
    <source>
        <strain evidence="5">S58</strain>
    </source>
</reference>
<dbReference type="Gene3D" id="2.60.40.760">
    <property type="entry name" value="Expansin, cellulose-binding-like domain"/>
    <property type="match status" value="1"/>
</dbReference>
<evidence type="ECO:0000256" key="1">
    <source>
        <dbReference type="ARBA" id="ARBA00022729"/>
    </source>
</evidence>
<dbReference type="PANTHER" id="PTHR31836">
    <property type="match status" value="1"/>
</dbReference>
<dbReference type="Pfam" id="PF03330">
    <property type="entry name" value="DPBB_1"/>
    <property type="match status" value="1"/>
</dbReference>
<dbReference type="SUPFAM" id="SSF50685">
    <property type="entry name" value="Barwin-like endoglucanases"/>
    <property type="match status" value="1"/>
</dbReference>
<sequence>MTTRQVARQRRRRRRLVLGSTVALTAASVLAYLVTAWLPGHKVDAGPAAATPLVTTQPNAARTAGTASPSATPSPSSSPSPSGSTSPRTKKPPKAAKASSKGAPKTSRTSTTPPSAGRIRPNTSYQGVATAYEAGVGDGACLFGPSPDMMIAAMNTTDYETSRACGAYVLVRAGNGKSITVRITNECPLPCAPGQIDLSQQAFAKLADLKVGRLPITWSLVSPSSIGTLSIRYKTGSSVYWCGIQVIGHRNPVARLEVSTGGGWRQLSRTSFNYFVSADGSGCGKAIRVTDIYGEQLTVSGLAVLPNVVQPTQVQFARH</sequence>
<comment type="caution">
    <text evidence="4">The sequence shown here is derived from an EMBL/GenBank/DDBJ whole genome shotgun (WGS) entry which is preliminary data.</text>
</comment>
<dbReference type="OrthoDB" id="5499927at2"/>
<reference evidence="4 5" key="2">
    <citation type="journal article" date="2016" name="Genome Announc.">
        <title>Draft Genome Sequences of Streptomyces scabiei S58, Streptomyces turgidiscabies T45, and Streptomyces acidiscabies a10, the Pathogens of Potato Common Scab, Isolated in Japan.</title>
        <authorList>
            <person name="Tomihama T."/>
            <person name="Nishi Y."/>
            <person name="Sakai M."/>
            <person name="Ikenaga M."/>
            <person name="Okubo T."/>
            <person name="Ikeda S."/>
        </authorList>
    </citation>
    <scope>NUCLEOTIDE SEQUENCE [LARGE SCALE GENOMIC DNA]</scope>
    <source>
        <strain evidence="4 5">S58</strain>
    </source>
</reference>
<protein>
    <submittedName>
        <fullName evidence="4">Expansin-YoaJ</fullName>
    </submittedName>
</protein>
<feature type="compositionally biased region" description="Low complexity" evidence="2">
    <location>
        <begin position="95"/>
        <end position="115"/>
    </location>
</feature>
<dbReference type="AlphaFoldDB" id="A0A117EG94"/>
<dbReference type="PANTHER" id="PTHR31836:SF21">
    <property type="entry name" value="EXPANSIN-LIKE PROTEIN 7"/>
    <property type="match status" value="1"/>
</dbReference>
<evidence type="ECO:0000313" key="5">
    <source>
        <dbReference type="Proteomes" id="UP000067448"/>
    </source>
</evidence>
<name>A0A117EG94_STRSC</name>
<evidence type="ECO:0000313" key="4">
    <source>
        <dbReference type="EMBL" id="GAQ66815.1"/>
    </source>
</evidence>
<feature type="region of interest" description="Disordered" evidence="2">
    <location>
        <begin position="58"/>
        <end position="122"/>
    </location>
</feature>
<dbReference type="InterPro" id="IPR036749">
    <property type="entry name" value="Expansin_CBD_sf"/>
</dbReference>